<reference evidence="1 2" key="1">
    <citation type="journal article" date="2015" name="ISME J.">
        <title>Elemental sulfur and acetate can support life of a novel strictly anaerobic haloarchaeon.</title>
        <authorList>
            <person name="Sorokin D.Y."/>
            <person name="Kublanov I.V."/>
            <person name="Gavrilov S.N."/>
            <person name="Rojo D."/>
            <person name="Roman P."/>
            <person name="Golyshin P.N."/>
            <person name="Slepak V.Z."/>
            <person name="Smedile F."/>
            <person name="Ferrer M."/>
            <person name="Messina E."/>
            <person name="La Cono V."/>
            <person name="Yakimov M.M."/>
        </authorList>
    </citation>
    <scope>NUCLEOTIDE SEQUENCE [LARGE SCALE GENOMIC DNA]</scope>
    <source>
        <strain evidence="1 2">HSR2</strain>
    </source>
</reference>
<dbReference type="PANTHER" id="PTHR36529:SF1">
    <property type="entry name" value="GLYCOSYLTRANSFERASE"/>
    <property type="match status" value="1"/>
</dbReference>
<dbReference type="InterPro" id="IPR018641">
    <property type="entry name" value="Trfase_1_rSAM/seldom-assoc"/>
</dbReference>
<dbReference type="AlphaFoldDB" id="A0A0F7PFL9"/>
<evidence type="ECO:0000313" key="1">
    <source>
        <dbReference type="EMBL" id="AKH98113.1"/>
    </source>
</evidence>
<dbReference type="OrthoDB" id="168607at2157"/>
<dbReference type="Gene3D" id="3.90.550.10">
    <property type="entry name" value="Spore Coat Polysaccharide Biosynthesis Protein SpsA, Chain A"/>
    <property type="match status" value="1"/>
</dbReference>
<gene>
    <name evidence="1" type="ORF">HLASF_1637</name>
</gene>
<dbReference type="EMBL" id="CP008874">
    <property type="protein sequence ID" value="AKH98113.1"/>
    <property type="molecule type" value="Genomic_DNA"/>
</dbReference>
<dbReference type="InterPro" id="IPR029044">
    <property type="entry name" value="Nucleotide-diphossugar_trans"/>
</dbReference>
<dbReference type="SUPFAM" id="SSF53448">
    <property type="entry name" value="Nucleotide-diphospho-sugar transferases"/>
    <property type="match status" value="1"/>
</dbReference>
<evidence type="ECO:0000313" key="2">
    <source>
        <dbReference type="Proteomes" id="UP000069906"/>
    </source>
</evidence>
<dbReference type="Proteomes" id="UP000069906">
    <property type="component" value="Chromosome"/>
</dbReference>
<dbReference type="KEGG" id="hsu:HLASF_1637"/>
<protein>
    <recommendedName>
        <fullName evidence="3">DUF2064 domain-containing protein</fullName>
    </recommendedName>
</protein>
<dbReference type="GeneID" id="25159790"/>
<proteinExistence type="predicted"/>
<dbReference type="RefSeq" id="WP_050048800.1">
    <property type="nucleotide sequence ID" value="NZ_CP008874.1"/>
</dbReference>
<dbReference type="PANTHER" id="PTHR36529">
    <property type="entry name" value="SLL1095 PROTEIN"/>
    <property type="match status" value="1"/>
</dbReference>
<accession>A0A0F7PFL9</accession>
<evidence type="ECO:0008006" key="3">
    <source>
        <dbReference type="Google" id="ProtNLM"/>
    </source>
</evidence>
<organism evidence="1 2">
    <name type="scientific">Halanaeroarchaeum sulfurireducens</name>
    <dbReference type="NCBI Taxonomy" id="1604004"/>
    <lineage>
        <taxon>Archaea</taxon>
        <taxon>Methanobacteriati</taxon>
        <taxon>Methanobacteriota</taxon>
        <taxon>Stenosarchaea group</taxon>
        <taxon>Halobacteria</taxon>
        <taxon>Halobacteriales</taxon>
        <taxon>Halobacteriaceae</taxon>
        <taxon>Halanaeroarchaeum</taxon>
    </lineage>
</organism>
<name>A0A0F7PFL9_9EURY</name>
<keyword evidence="2" id="KW-1185">Reference proteome</keyword>
<sequence>MTVAVALVDPPREGVVCSDIVEETPLSPAAGVALYEAMLADFFATTAKTTADVLVNYPAPEMLPGDDGDPAEEIRAVAERVLDEDDLEHVRFEVQVGSTPSARIGNALTHLLRDEEEQSAAFVDHRAPLLDRSVVDQAAIALRRNDTVVGPATDGGLFLAGFTEPIDFADVLPGSPLENVVSRATAEDHDVDFVRRREVVRTPRDLKTVVSLLRARRMAGRPMAAYTTAQIEEIGLRVEDGELVVSNGDDR</sequence>
<dbReference type="HOGENOM" id="CLU_1131641_0_0_2"/>
<dbReference type="Pfam" id="PF09837">
    <property type="entry name" value="DUF2064"/>
    <property type="match status" value="1"/>
</dbReference>